<comment type="subcellular location">
    <subcellularLocation>
        <location evidence="1 11">Golgi apparatus membrane</location>
        <topology evidence="1 11">Single-pass type II membrane protein</topology>
    </subcellularLocation>
</comment>
<keyword evidence="9" id="KW-0472">Membrane</keyword>
<organism evidence="13 14">
    <name type="scientific">Octopus vulgaris</name>
    <name type="common">Common octopus</name>
    <dbReference type="NCBI Taxonomy" id="6645"/>
    <lineage>
        <taxon>Eukaryota</taxon>
        <taxon>Metazoa</taxon>
        <taxon>Spiralia</taxon>
        <taxon>Lophotrochozoa</taxon>
        <taxon>Mollusca</taxon>
        <taxon>Cephalopoda</taxon>
        <taxon>Coleoidea</taxon>
        <taxon>Octopodiformes</taxon>
        <taxon>Octopoda</taxon>
        <taxon>Incirrata</taxon>
        <taxon>Octopodidae</taxon>
        <taxon>Octopus</taxon>
    </lineage>
</organism>
<name>A0AA36BD03_OCTVU</name>
<evidence type="ECO:0000313" key="13">
    <source>
        <dbReference type="EMBL" id="CAI9732135.1"/>
    </source>
</evidence>
<reference evidence="13" key="1">
    <citation type="submission" date="2023-08" db="EMBL/GenBank/DDBJ databases">
        <authorList>
            <person name="Alioto T."/>
            <person name="Alioto T."/>
            <person name="Gomez Garrido J."/>
        </authorList>
    </citation>
    <scope>NUCLEOTIDE SEQUENCE</scope>
</reference>
<sequence length="437" mass="51013">MRCRKVATFTLLFTILGLYFMLSSKYKYVYYHTKENHDKPIITSLPSLRVTNKLPSSLNNKSNTSIFNITTTTTTMKTTKQKQEPKRSIHRKTAYPLTIDSPYLINNPDICKEEKDLTFIVIVHTAPDHTDRRLSIRQTWANKHFFRNMSLRIVFLLGRSDNPQIEFRIKNENLIYGDLVQGDFKDSYRNLTHKGVLGFRWITENCQHAKMVIKVDDDVFVNIFKVYKEVYLKYKNLSHYILCHVRKKNTSPIIRSKDHLKWKVNDDEFRGFTHYPTPYCNGYAVFIAPDLIRGMYQASFTTPFFWIDDVYLYGLLPSKIANVTYHSLVGSFNLNEITTLKCFSDSKICKYLVGNSWRSGNMVKLWLSTLAKLDKNSQSLIDHQVISDTMHINLTQALHEINKEVYKLYPTKPPQKKTPEKSVVTNKKAAKESKQKV</sequence>
<keyword evidence="14" id="KW-1185">Reference proteome</keyword>
<evidence type="ECO:0000256" key="12">
    <source>
        <dbReference type="SAM" id="MobiDB-lite"/>
    </source>
</evidence>
<evidence type="ECO:0000256" key="8">
    <source>
        <dbReference type="ARBA" id="ARBA00023034"/>
    </source>
</evidence>
<protein>
    <recommendedName>
        <fullName evidence="11">Hexosyltransferase</fullName>
        <ecNumber evidence="11">2.4.1.-</ecNumber>
    </recommendedName>
</protein>
<evidence type="ECO:0000256" key="2">
    <source>
        <dbReference type="ARBA" id="ARBA00008661"/>
    </source>
</evidence>
<feature type="region of interest" description="Disordered" evidence="12">
    <location>
        <begin position="410"/>
        <end position="437"/>
    </location>
</feature>
<dbReference type="PANTHER" id="PTHR11214:SF364">
    <property type="entry name" value="HEXOSYLTRANSFERASE"/>
    <property type="match status" value="1"/>
</dbReference>
<gene>
    <name evidence="13" type="ORF">OCTVUL_1B010927</name>
</gene>
<dbReference type="GO" id="GO:0016758">
    <property type="term" value="F:hexosyltransferase activity"/>
    <property type="evidence" value="ECO:0007669"/>
    <property type="project" value="InterPro"/>
</dbReference>
<dbReference type="Gene3D" id="3.90.550.50">
    <property type="match status" value="1"/>
</dbReference>
<evidence type="ECO:0000256" key="10">
    <source>
        <dbReference type="ARBA" id="ARBA00023180"/>
    </source>
</evidence>
<keyword evidence="10" id="KW-0325">Glycoprotein</keyword>
<dbReference type="AlphaFoldDB" id="A0AA36BD03"/>
<evidence type="ECO:0000256" key="9">
    <source>
        <dbReference type="ARBA" id="ARBA00023136"/>
    </source>
</evidence>
<dbReference type="Pfam" id="PF01762">
    <property type="entry name" value="Galactosyl_T"/>
    <property type="match status" value="1"/>
</dbReference>
<keyword evidence="6" id="KW-0735">Signal-anchor</keyword>
<keyword evidence="4" id="KW-0808">Transferase</keyword>
<evidence type="ECO:0000256" key="6">
    <source>
        <dbReference type="ARBA" id="ARBA00022968"/>
    </source>
</evidence>
<keyword evidence="3 11" id="KW-0328">Glycosyltransferase</keyword>
<keyword evidence="5" id="KW-0812">Transmembrane</keyword>
<dbReference type="GO" id="GO:0000139">
    <property type="term" value="C:Golgi membrane"/>
    <property type="evidence" value="ECO:0007669"/>
    <property type="project" value="UniProtKB-SubCell"/>
</dbReference>
<evidence type="ECO:0000256" key="7">
    <source>
        <dbReference type="ARBA" id="ARBA00022989"/>
    </source>
</evidence>
<dbReference type="EMBL" id="OX597826">
    <property type="protein sequence ID" value="CAI9732135.1"/>
    <property type="molecule type" value="Genomic_DNA"/>
</dbReference>
<evidence type="ECO:0000256" key="4">
    <source>
        <dbReference type="ARBA" id="ARBA00022679"/>
    </source>
</evidence>
<evidence type="ECO:0000256" key="5">
    <source>
        <dbReference type="ARBA" id="ARBA00022692"/>
    </source>
</evidence>
<keyword evidence="8 11" id="KW-0333">Golgi apparatus</keyword>
<comment type="similarity">
    <text evidence="2 11">Belongs to the glycosyltransferase 31 family.</text>
</comment>
<evidence type="ECO:0000256" key="1">
    <source>
        <dbReference type="ARBA" id="ARBA00004323"/>
    </source>
</evidence>
<dbReference type="FunFam" id="3.90.550.50:FF:000001">
    <property type="entry name" value="Hexosyltransferase"/>
    <property type="match status" value="1"/>
</dbReference>
<keyword evidence="7" id="KW-1133">Transmembrane helix</keyword>
<accession>A0AA36BD03</accession>
<dbReference type="GO" id="GO:0006493">
    <property type="term" value="P:protein O-linked glycosylation"/>
    <property type="evidence" value="ECO:0007669"/>
    <property type="project" value="TreeGrafter"/>
</dbReference>
<evidence type="ECO:0000256" key="11">
    <source>
        <dbReference type="RuleBase" id="RU363063"/>
    </source>
</evidence>
<dbReference type="Proteomes" id="UP001162480">
    <property type="component" value="Chromosome 13"/>
</dbReference>
<evidence type="ECO:0000313" key="14">
    <source>
        <dbReference type="Proteomes" id="UP001162480"/>
    </source>
</evidence>
<evidence type="ECO:0000256" key="3">
    <source>
        <dbReference type="ARBA" id="ARBA00022676"/>
    </source>
</evidence>
<dbReference type="PANTHER" id="PTHR11214">
    <property type="entry name" value="BETA-1,3-N-ACETYLGLUCOSAMINYLTRANSFERASE"/>
    <property type="match status" value="1"/>
</dbReference>
<dbReference type="EC" id="2.4.1.-" evidence="11"/>
<proteinExistence type="inferred from homology"/>
<dbReference type="InterPro" id="IPR002659">
    <property type="entry name" value="Glyco_trans_31"/>
</dbReference>